<organism evidence="1 2">
    <name type="scientific">Nitrococcus mobilis Nb-231</name>
    <dbReference type="NCBI Taxonomy" id="314278"/>
    <lineage>
        <taxon>Bacteria</taxon>
        <taxon>Pseudomonadati</taxon>
        <taxon>Pseudomonadota</taxon>
        <taxon>Gammaproteobacteria</taxon>
        <taxon>Chromatiales</taxon>
        <taxon>Ectothiorhodospiraceae</taxon>
        <taxon>Nitrococcus</taxon>
    </lineage>
</organism>
<dbReference type="NCBIfam" id="NF033453">
    <property type="entry name" value="BREX_3_BrxF"/>
    <property type="match status" value="1"/>
</dbReference>
<evidence type="ECO:0000313" key="1">
    <source>
        <dbReference type="EMBL" id="EAR22901.1"/>
    </source>
</evidence>
<dbReference type="EMBL" id="AAOF01000002">
    <property type="protein sequence ID" value="EAR22901.1"/>
    <property type="molecule type" value="Genomic_DNA"/>
</dbReference>
<protein>
    <recommendedName>
        <fullName evidence="3">AAA+ ATPase domain-containing protein</fullName>
    </recommendedName>
</protein>
<dbReference type="STRING" id="314278.NB231_10623"/>
<reference evidence="1 2" key="1">
    <citation type="submission" date="2006-02" db="EMBL/GenBank/DDBJ databases">
        <authorList>
            <person name="Waterbury J."/>
            <person name="Ferriera S."/>
            <person name="Johnson J."/>
            <person name="Kravitz S."/>
            <person name="Halpern A."/>
            <person name="Remington K."/>
            <person name="Beeson K."/>
            <person name="Tran B."/>
            <person name="Rogers Y.-H."/>
            <person name="Friedman R."/>
            <person name="Venter J.C."/>
        </authorList>
    </citation>
    <scope>NUCLEOTIDE SEQUENCE [LARGE SCALE GENOMIC DNA]</scope>
    <source>
        <strain evidence="1 2">Nb-231</strain>
    </source>
</reference>
<dbReference type="RefSeq" id="WP_005002350.1">
    <property type="nucleotide sequence ID" value="NZ_CH672427.1"/>
</dbReference>
<evidence type="ECO:0008006" key="3">
    <source>
        <dbReference type="Google" id="ProtNLM"/>
    </source>
</evidence>
<gene>
    <name evidence="1" type="ORF">NB231_10623</name>
</gene>
<dbReference type="Gene3D" id="3.40.50.300">
    <property type="entry name" value="P-loop containing nucleotide triphosphate hydrolases"/>
    <property type="match status" value="1"/>
</dbReference>
<keyword evidence="2" id="KW-1185">Reference proteome</keyword>
<dbReference type="AlphaFoldDB" id="A4BNV2"/>
<dbReference type="HOGENOM" id="CLU_122351_0_0_6"/>
<proteinExistence type="predicted"/>
<dbReference type="Proteomes" id="UP000003374">
    <property type="component" value="Unassembled WGS sequence"/>
</dbReference>
<dbReference type="InterPro" id="IPR048067">
    <property type="entry name" value="BREX_3_BrxF"/>
</dbReference>
<name>A4BNV2_9GAMM</name>
<dbReference type="InterPro" id="IPR027417">
    <property type="entry name" value="P-loop_NTPase"/>
</dbReference>
<dbReference type="eggNOG" id="COG0464">
    <property type="taxonomic scope" value="Bacteria"/>
</dbReference>
<dbReference type="OrthoDB" id="7503064at2"/>
<dbReference type="SUPFAM" id="SSF52540">
    <property type="entry name" value="P-loop containing nucleoside triphosphate hydrolases"/>
    <property type="match status" value="1"/>
</dbReference>
<evidence type="ECO:0000313" key="2">
    <source>
        <dbReference type="Proteomes" id="UP000003374"/>
    </source>
</evidence>
<comment type="caution">
    <text evidence="1">The sequence shown here is derived from an EMBL/GenBank/DDBJ whole genome shotgun (WGS) entry which is preliminary data.</text>
</comment>
<accession>A4BNV2</accession>
<sequence>MLTRLDRLVDEIAALHSKLILLVGPDGCGKTKLLGELANRRAAKVMNVGAELGKRLAALPQRQRPLHANVAMRELADEYASGDLLLLDNIELLFDQSLRLDPLDLLKRHAHTRRVVAAWPGQLREGRLSYAEIGHPEYQDYGLDGLIPFEIETAG</sequence>